<dbReference type="Proteomes" id="UP001174909">
    <property type="component" value="Unassembled WGS sequence"/>
</dbReference>
<evidence type="ECO:0000313" key="2">
    <source>
        <dbReference type="Proteomes" id="UP001174909"/>
    </source>
</evidence>
<proteinExistence type="predicted"/>
<name>A0AA35QYW5_GEOBA</name>
<organism evidence="1 2">
    <name type="scientific">Geodia barretti</name>
    <name type="common">Barrett's horny sponge</name>
    <dbReference type="NCBI Taxonomy" id="519541"/>
    <lineage>
        <taxon>Eukaryota</taxon>
        <taxon>Metazoa</taxon>
        <taxon>Porifera</taxon>
        <taxon>Demospongiae</taxon>
        <taxon>Heteroscleromorpha</taxon>
        <taxon>Tetractinellida</taxon>
        <taxon>Astrophorina</taxon>
        <taxon>Geodiidae</taxon>
        <taxon>Geodia</taxon>
    </lineage>
</organism>
<dbReference type="AlphaFoldDB" id="A0AA35QYW5"/>
<evidence type="ECO:0000313" key="1">
    <source>
        <dbReference type="EMBL" id="CAI7996918.1"/>
    </source>
</evidence>
<dbReference type="EMBL" id="CASHTH010000285">
    <property type="protein sequence ID" value="CAI7996918.1"/>
    <property type="molecule type" value="Genomic_DNA"/>
</dbReference>
<comment type="caution">
    <text evidence="1">The sequence shown here is derived from an EMBL/GenBank/DDBJ whole genome shotgun (WGS) entry which is preliminary data.</text>
</comment>
<reference evidence="1" key="1">
    <citation type="submission" date="2023-03" db="EMBL/GenBank/DDBJ databases">
        <authorList>
            <person name="Steffen K."/>
            <person name="Cardenas P."/>
        </authorList>
    </citation>
    <scope>NUCLEOTIDE SEQUENCE</scope>
</reference>
<keyword evidence="2" id="KW-1185">Reference proteome</keyword>
<accession>A0AA35QYW5</accession>
<gene>
    <name evidence="1" type="ORF">GBAR_LOCUS1992</name>
</gene>
<protein>
    <submittedName>
        <fullName evidence="1">Uncharacterized protein</fullName>
    </submittedName>
</protein>
<sequence>MSAILFMHFKFGGERLEQMASEHCNCASGNLGRADSLDHLLHSCASKVDGGVVLGTRAEMLVLEKLREIRAVEILLRV</sequence>